<dbReference type="SUPFAM" id="SSF46689">
    <property type="entry name" value="Homeodomain-like"/>
    <property type="match status" value="1"/>
</dbReference>
<accession>A0ABM1BLI6</accession>
<feature type="DNA-binding region" description="Homeobox" evidence="6">
    <location>
        <begin position="213"/>
        <end position="272"/>
    </location>
</feature>
<dbReference type="InterPro" id="IPR017970">
    <property type="entry name" value="Homeobox_CS"/>
</dbReference>
<evidence type="ECO:0000256" key="1">
    <source>
        <dbReference type="ARBA" id="ARBA00004123"/>
    </source>
</evidence>
<dbReference type="InterPro" id="IPR000047">
    <property type="entry name" value="HTH_motif"/>
</dbReference>
<evidence type="ECO:0000256" key="4">
    <source>
        <dbReference type="ARBA" id="ARBA00023155"/>
    </source>
</evidence>
<dbReference type="PANTHER" id="PTHR24332">
    <property type="entry name" value="HOMEOBOX PROTEIN CDX"/>
    <property type="match status" value="1"/>
</dbReference>
<dbReference type="PROSITE" id="PS00027">
    <property type="entry name" value="HOMEOBOX_1"/>
    <property type="match status" value="1"/>
</dbReference>
<dbReference type="PANTHER" id="PTHR24332:SF9">
    <property type="entry name" value="HOMEOTIC PROTEIN CAUDAL"/>
    <property type="match status" value="1"/>
</dbReference>
<dbReference type="CDD" id="cd00086">
    <property type="entry name" value="homeodomain"/>
    <property type="match status" value="1"/>
</dbReference>
<evidence type="ECO:0000256" key="7">
    <source>
        <dbReference type="RuleBase" id="RU000682"/>
    </source>
</evidence>
<dbReference type="PRINTS" id="PR00031">
    <property type="entry name" value="HTHREPRESSR"/>
</dbReference>
<organism evidence="10 11">
    <name type="scientific">Limulus polyphemus</name>
    <name type="common">Atlantic horseshoe crab</name>
    <dbReference type="NCBI Taxonomy" id="6850"/>
    <lineage>
        <taxon>Eukaryota</taxon>
        <taxon>Metazoa</taxon>
        <taxon>Ecdysozoa</taxon>
        <taxon>Arthropoda</taxon>
        <taxon>Chelicerata</taxon>
        <taxon>Merostomata</taxon>
        <taxon>Xiphosura</taxon>
        <taxon>Limulidae</taxon>
        <taxon>Limulus</taxon>
    </lineage>
</organism>
<proteinExistence type="inferred from homology"/>
<evidence type="ECO:0000313" key="11">
    <source>
        <dbReference type="RefSeq" id="XP_013784422.1"/>
    </source>
</evidence>
<dbReference type="PRINTS" id="PR00024">
    <property type="entry name" value="HOMEOBOX"/>
</dbReference>
<keyword evidence="4 6" id="KW-0371">Homeobox</keyword>
<name>A0ABM1BLI6_LIMPO</name>
<comment type="similarity">
    <text evidence="2">Belongs to the Caudal homeobox family.</text>
</comment>
<feature type="region of interest" description="Disordered" evidence="8">
    <location>
        <begin position="156"/>
        <end position="193"/>
    </location>
</feature>
<keyword evidence="10" id="KW-1185">Reference proteome</keyword>
<protein>
    <submittedName>
        <fullName evidence="11">Homeobox protein CDX-1-like</fullName>
    </submittedName>
</protein>
<dbReference type="GeneID" id="106468536"/>
<reference evidence="11" key="1">
    <citation type="submission" date="2025-08" db="UniProtKB">
        <authorList>
            <consortium name="RefSeq"/>
        </authorList>
    </citation>
    <scope>IDENTIFICATION</scope>
    <source>
        <tissue evidence="11">Muscle</tissue>
    </source>
</reference>
<gene>
    <name evidence="11" type="primary">LOC106468536</name>
</gene>
<sequence length="315" mass="35167">MVLYYDAHYSMFPTPHQETFNPYPYTSQPIQQAPLTHYGSAQQGYEVGCPVSEAMFQQGWHASSVYPVSSINGSSCARASVQPVSYEEWPQPQCSPTTPGPCSNVGMPVNLSSAPVGQPCNFGLPTYRPQETVTNFQGSVSMADLVHPCSDLGAGTSTDGSLSPCSGVGPGLIPSPGSSHSSRPPPTRSPYEWMTRPSYQQQGQLIPGRTRTKDKYRTVYTDHQRLELEKEFHYSRYITIRRKTELATMLGLSDRQVKIWFQNRRAKERKQARKKEEIIRKEKDQAQHNINSIPAFSIVNKPVSTAINFDSGHYT</sequence>
<evidence type="ECO:0000313" key="10">
    <source>
        <dbReference type="Proteomes" id="UP000694941"/>
    </source>
</evidence>
<evidence type="ECO:0000256" key="3">
    <source>
        <dbReference type="ARBA" id="ARBA00023125"/>
    </source>
</evidence>
<dbReference type="InterPro" id="IPR001356">
    <property type="entry name" value="HD"/>
</dbReference>
<dbReference type="Gene3D" id="1.10.10.60">
    <property type="entry name" value="Homeodomain-like"/>
    <property type="match status" value="1"/>
</dbReference>
<evidence type="ECO:0000256" key="2">
    <source>
        <dbReference type="ARBA" id="ARBA00010341"/>
    </source>
</evidence>
<dbReference type="Proteomes" id="UP000694941">
    <property type="component" value="Unplaced"/>
</dbReference>
<feature type="domain" description="Homeobox" evidence="9">
    <location>
        <begin position="211"/>
        <end position="271"/>
    </location>
</feature>
<evidence type="ECO:0000256" key="8">
    <source>
        <dbReference type="SAM" id="MobiDB-lite"/>
    </source>
</evidence>
<keyword evidence="5 6" id="KW-0539">Nucleus</keyword>
<evidence type="ECO:0000259" key="9">
    <source>
        <dbReference type="PROSITE" id="PS50071"/>
    </source>
</evidence>
<dbReference type="InterPro" id="IPR009057">
    <property type="entry name" value="Homeodomain-like_sf"/>
</dbReference>
<dbReference type="SMART" id="SM00389">
    <property type="entry name" value="HOX"/>
    <property type="match status" value="1"/>
</dbReference>
<evidence type="ECO:0000256" key="6">
    <source>
        <dbReference type="PROSITE-ProRule" id="PRU00108"/>
    </source>
</evidence>
<evidence type="ECO:0000256" key="5">
    <source>
        <dbReference type="ARBA" id="ARBA00023242"/>
    </source>
</evidence>
<dbReference type="InterPro" id="IPR047152">
    <property type="entry name" value="Caudal_homeobox"/>
</dbReference>
<comment type="subcellular location">
    <subcellularLocation>
        <location evidence="1 6 7">Nucleus</location>
    </subcellularLocation>
</comment>
<feature type="compositionally biased region" description="Low complexity" evidence="8">
    <location>
        <begin position="171"/>
        <end position="182"/>
    </location>
</feature>
<dbReference type="RefSeq" id="XP_013784422.1">
    <property type="nucleotide sequence ID" value="XM_013928968.1"/>
</dbReference>
<dbReference type="InterPro" id="IPR020479">
    <property type="entry name" value="HD_metazoa"/>
</dbReference>
<dbReference type="PROSITE" id="PS50071">
    <property type="entry name" value="HOMEOBOX_2"/>
    <property type="match status" value="1"/>
</dbReference>
<keyword evidence="3 6" id="KW-0238">DNA-binding</keyword>
<dbReference type="Pfam" id="PF00046">
    <property type="entry name" value="Homeodomain"/>
    <property type="match status" value="1"/>
</dbReference>